<dbReference type="InterPro" id="IPR014001">
    <property type="entry name" value="Helicase_ATP-bd"/>
</dbReference>
<dbReference type="FunFam" id="1.10.3380.10:FF:000002">
    <property type="entry name" value="Activating signal cointegrator 1 complex subunit 3"/>
    <property type="match status" value="1"/>
</dbReference>
<feature type="domain" description="Helicase ATP-binding" evidence="7">
    <location>
        <begin position="1202"/>
        <end position="1377"/>
    </location>
</feature>
<dbReference type="SMART" id="SM00973">
    <property type="entry name" value="Sec63"/>
    <property type="match status" value="2"/>
</dbReference>
<dbReference type="GO" id="GO:0004386">
    <property type="term" value="F:helicase activity"/>
    <property type="evidence" value="ECO:0007669"/>
    <property type="project" value="UniProtKB-KW"/>
</dbReference>
<dbReference type="SUPFAM" id="SSF52540">
    <property type="entry name" value="P-loop containing nucleoside triphosphate hydrolases"/>
    <property type="match status" value="4"/>
</dbReference>
<dbReference type="RefSeq" id="XP_027186081.1">
    <property type="nucleotide sequence ID" value="XM_027330280.1"/>
</dbReference>
<dbReference type="InterPro" id="IPR004179">
    <property type="entry name" value="Sec63-dom"/>
</dbReference>
<dbReference type="PANTHER" id="PTHR47961">
    <property type="entry name" value="DNA POLYMERASE THETA, PUTATIVE (AFU_ORTHOLOGUE AFUA_1G05260)-RELATED"/>
    <property type="match status" value="1"/>
</dbReference>
<dbReference type="PROSITE" id="PS51194">
    <property type="entry name" value="HELICASE_CTER"/>
    <property type="match status" value="2"/>
</dbReference>
<dbReference type="InterPro" id="IPR014756">
    <property type="entry name" value="Ig_E-set"/>
</dbReference>
<gene>
    <name evidence="10" type="primary">LOC101514229</name>
</gene>
<name>A0A3Q7XQR6_CICAR</name>
<dbReference type="InterPro" id="IPR001650">
    <property type="entry name" value="Helicase_C-like"/>
</dbReference>
<dbReference type="InterPro" id="IPR027417">
    <property type="entry name" value="P-loop_NTPase"/>
</dbReference>
<dbReference type="InterPro" id="IPR056379">
    <property type="entry name" value="DExH14_plug"/>
</dbReference>
<dbReference type="Pfam" id="PF00271">
    <property type="entry name" value="Helicase_C"/>
    <property type="match status" value="2"/>
</dbReference>
<evidence type="ECO:0000259" key="8">
    <source>
        <dbReference type="PROSITE" id="PS51194"/>
    </source>
</evidence>
<dbReference type="PROSITE" id="PS51192">
    <property type="entry name" value="HELICASE_ATP_BIND_1"/>
    <property type="match status" value="1"/>
</dbReference>
<dbReference type="Gene3D" id="2.60.40.150">
    <property type="entry name" value="C2 domain"/>
    <property type="match status" value="2"/>
</dbReference>
<dbReference type="Pfam" id="PF02889">
    <property type="entry name" value="Sec63"/>
    <property type="match status" value="2"/>
</dbReference>
<dbReference type="SUPFAM" id="SSF46785">
    <property type="entry name" value="Winged helix' DNA-binding domain"/>
    <property type="match status" value="2"/>
</dbReference>
<dbReference type="InterPro" id="IPR050474">
    <property type="entry name" value="Hel308_SKI2-like"/>
</dbReference>
<dbReference type="PIRSF" id="PIRSF039073">
    <property type="entry name" value="BRR2"/>
    <property type="match status" value="1"/>
</dbReference>
<dbReference type="InterPro" id="IPR036388">
    <property type="entry name" value="WH-like_DNA-bd_sf"/>
</dbReference>
<evidence type="ECO:0000256" key="3">
    <source>
        <dbReference type="ARBA" id="ARBA00022806"/>
    </source>
</evidence>
<dbReference type="GO" id="GO:0005524">
    <property type="term" value="F:ATP binding"/>
    <property type="evidence" value="ECO:0007669"/>
    <property type="project" value="UniProtKB-KW"/>
</dbReference>
<dbReference type="InterPro" id="IPR057842">
    <property type="entry name" value="WH_MER3"/>
</dbReference>
<keyword evidence="3 10" id="KW-0347">Helicase</keyword>
<evidence type="ECO:0000256" key="5">
    <source>
        <dbReference type="ARBA" id="ARBA00055371"/>
    </source>
</evidence>
<keyword evidence="2" id="KW-0378">Hydrolase</keyword>
<dbReference type="GO" id="GO:0016787">
    <property type="term" value="F:hydrolase activity"/>
    <property type="evidence" value="ECO:0007669"/>
    <property type="project" value="UniProtKB-KW"/>
</dbReference>
<dbReference type="InterPro" id="IPR035892">
    <property type="entry name" value="C2_domain_sf"/>
</dbReference>
<evidence type="ECO:0000256" key="6">
    <source>
        <dbReference type="SAM" id="MobiDB-lite"/>
    </source>
</evidence>
<comment type="function">
    <text evidence="5">RNA helicase that plays an essential role in pre-mRNA splicing as component of the U5 snRNP and U4/U6-U5 tri-snRNP complexes. Involved in spliceosome assembly, activation and disassembly.</text>
</comment>
<dbReference type="FunFam" id="2.60.40.150:FF:000004">
    <property type="entry name" value="RNA helicase, activating signal cointegrator 1"/>
    <property type="match status" value="1"/>
</dbReference>
<dbReference type="PANTHER" id="PTHR47961:SF4">
    <property type="entry name" value="ACTIVATING SIGNAL COINTEGRATOR 1 COMPLEX SUBUNIT 3"/>
    <property type="match status" value="1"/>
</dbReference>
<dbReference type="GO" id="GO:0003676">
    <property type="term" value="F:nucleic acid binding"/>
    <property type="evidence" value="ECO:0007669"/>
    <property type="project" value="InterPro"/>
</dbReference>
<dbReference type="Gene3D" id="1.10.150.20">
    <property type="entry name" value="5' to 3' exonuclease, C-terminal subdomain"/>
    <property type="match status" value="1"/>
</dbReference>
<evidence type="ECO:0000256" key="4">
    <source>
        <dbReference type="ARBA" id="ARBA00022840"/>
    </source>
</evidence>
<dbReference type="FunFam" id="3.40.50.300:FF:000198">
    <property type="entry name" value="Activating signal cointegrator 1 complex subunit"/>
    <property type="match status" value="1"/>
</dbReference>
<dbReference type="SUPFAM" id="SSF81296">
    <property type="entry name" value="E set domains"/>
    <property type="match status" value="1"/>
</dbReference>
<dbReference type="Proteomes" id="UP000087171">
    <property type="component" value="Unplaced"/>
</dbReference>
<protein>
    <submittedName>
        <fullName evidence="10">DExH-box ATP-dependent RNA helicase DExH14 isoform X2</fullName>
    </submittedName>
</protein>
<evidence type="ECO:0000313" key="10">
    <source>
        <dbReference type="RefSeq" id="XP_027186081.1"/>
    </source>
</evidence>
<dbReference type="FunFam" id="3.40.50.300:FF:000062">
    <property type="entry name" value="U5 small nuclear ribonucleoprotein helicase"/>
    <property type="match status" value="1"/>
</dbReference>
<feature type="domain" description="Helicase C-terminal" evidence="8">
    <location>
        <begin position="1408"/>
        <end position="1617"/>
    </location>
</feature>
<dbReference type="Pfam" id="PF24557">
    <property type="entry name" value="DExH14_plug"/>
    <property type="match status" value="1"/>
</dbReference>
<feature type="domain" description="Helicase C-terminal" evidence="8">
    <location>
        <begin position="571"/>
        <end position="769"/>
    </location>
</feature>
<dbReference type="CDD" id="cd18795">
    <property type="entry name" value="SF2_C_Ski2"/>
    <property type="match status" value="2"/>
</dbReference>
<evidence type="ECO:0000259" key="7">
    <source>
        <dbReference type="PROSITE" id="PS51192"/>
    </source>
</evidence>
<dbReference type="GO" id="GO:0032991">
    <property type="term" value="C:protein-containing complex"/>
    <property type="evidence" value="ECO:0007669"/>
    <property type="project" value="UniProtKB-ARBA"/>
</dbReference>
<dbReference type="Gene3D" id="1.10.3380.10">
    <property type="entry name" value="Sec63 N-terminal domain-like domain"/>
    <property type="match status" value="2"/>
</dbReference>
<keyword evidence="4" id="KW-0067">ATP-binding</keyword>
<dbReference type="SMART" id="SM00487">
    <property type="entry name" value="DEXDc"/>
    <property type="match status" value="2"/>
</dbReference>
<organism evidence="9 10">
    <name type="scientific">Cicer arietinum</name>
    <name type="common">Chickpea</name>
    <name type="synonym">Garbanzo</name>
    <dbReference type="NCBI Taxonomy" id="3827"/>
    <lineage>
        <taxon>Eukaryota</taxon>
        <taxon>Viridiplantae</taxon>
        <taxon>Streptophyta</taxon>
        <taxon>Embryophyta</taxon>
        <taxon>Tracheophyta</taxon>
        <taxon>Spermatophyta</taxon>
        <taxon>Magnoliopsida</taxon>
        <taxon>eudicotyledons</taxon>
        <taxon>Gunneridae</taxon>
        <taxon>Pentapetalae</taxon>
        <taxon>rosids</taxon>
        <taxon>fabids</taxon>
        <taxon>Fabales</taxon>
        <taxon>Fabaceae</taxon>
        <taxon>Papilionoideae</taxon>
        <taxon>50 kb inversion clade</taxon>
        <taxon>NPAAA clade</taxon>
        <taxon>Hologalegina</taxon>
        <taxon>IRL clade</taxon>
        <taxon>Cicereae</taxon>
        <taxon>Cicer</taxon>
    </lineage>
</organism>
<evidence type="ECO:0000256" key="2">
    <source>
        <dbReference type="ARBA" id="ARBA00022801"/>
    </source>
</evidence>
<feature type="region of interest" description="Disordered" evidence="6">
    <location>
        <begin position="308"/>
        <end position="329"/>
    </location>
</feature>
<dbReference type="InterPro" id="IPR036390">
    <property type="entry name" value="WH_DNA-bd_sf"/>
</dbReference>
<dbReference type="RefSeq" id="XP_073225064.1">
    <property type="nucleotide sequence ID" value="XM_073368963.1"/>
</dbReference>
<keyword evidence="1" id="KW-0547">Nucleotide-binding</keyword>
<dbReference type="CDD" id="cd18022">
    <property type="entry name" value="DEXHc_ASCC3_2"/>
    <property type="match status" value="1"/>
</dbReference>
<dbReference type="FunFam" id="3.40.50.300:FF:000231">
    <property type="entry name" value="Activating signal cointegrator 1 complex subunit 3"/>
    <property type="match status" value="1"/>
</dbReference>
<accession>A0A3Q7XQR6</accession>
<keyword evidence="9" id="KW-1185">Reference proteome</keyword>
<dbReference type="Gene3D" id="1.10.10.10">
    <property type="entry name" value="Winged helix-like DNA-binding domain superfamily/Winged helix DNA-binding domain"/>
    <property type="match status" value="2"/>
</dbReference>
<proteinExistence type="predicted"/>
<dbReference type="FunFam" id="2.60.40.150:FF:000207">
    <property type="entry name" value="DExH-box ATP-dependent RNA helicase DExH14"/>
    <property type="match status" value="1"/>
</dbReference>
<dbReference type="FunFam" id="1.10.3380.10:FF:000001">
    <property type="entry name" value="U5 small nuclear ribonucleoprotein helicase"/>
    <property type="match status" value="1"/>
</dbReference>
<dbReference type="FunFam" id="1.10.10.10:FF:000024">
    <property type="entry name" value="U5 small nuclear ribonucleoprotein helicase"/>
    <property type="match status" value="1"/>
</dbReference>
<dbReference type="GeneID" id="101514229"/>
<dbReference type="Pfam" id="PF00270">
    <property type="entry name" value="DEAD"/>
    <property type="match status" value="2"/>
</dbReference>
<evidence type="ECO:0000313" key="9">
    <source>
        <dbReference type="Proteomes" id="UP000087171"/>
    </source>
</evidence>
<evidence type="ECO:0000256" key="1">
    <source>
        <dbReference type="ARBA" id="ARBA00022741"/>
    </source>
</evidence>
<dbReference type="Gene3D" id="3.40.50.300">
    <property type="entry name" value="P-loop containing nucleotide triphosphate hydrolases"/>
    <property type="match status" value="5"/>
</dbReference>
<dbReference type="FunFam" id="1.10.150.20:FF:000004">
    <property type="entry name" value="U5 small nuclear ribonucleoprotein helicase"/>
    <property type="match status" value="1"/>
</dbReference>
<dbReference type="InterPro" id="IPR011545">
    <property type="entry name" value="DEAD/DEAH_box_helicase_dom"/>
</dbReference>
<reference evidence="10" key="1">
    <citation type="submission" date="2025-08" db="UniProtKB">
        <authorList>
            <consortium name="RefSeq"/>
        </authorList>
    </citation>
    <scope>IDENTIFICATION</scope>
    <source>
        <tissue evidence="10">Etiolated seedlings</tissue>
    </source>
</reference>
<dbReference type="SMART" id="SM00490">
    <property type="entry name" value="HELICc"/>
    <property type="match status" value="2"/>
</dbReference>
<dbReference type="SUPFAM" id="SSF158702">
    <property type="entry name" value="Sec63 N-terminal domain-like"/>
    <property type="match status" value="2"/>
</dbReference>
<dbReference type="FunFam" id="1.10.10.10:FF:000012">
    <property type="entry name" value="U5 small nuclear ribonucleoprotein helicase"/>
    <property type="match status" value="1"/>
</dbReference>
<feature type="compositionally biased region" description="Polar residues" evidence="6">
    <location>
        <begin position="308"/>
        <end position="324"/>
    </location>
</feature>
<dbReference type="Pfam" id="PF23445">
    <property type="entry name" value="WHD_SNRNP200"/>
    <property type="match status" value="2"/>
</dbReference>
<sequence>MLIQIPRLTNSLRDPFDVDQAYLQRKTILQKRKLRNAASSLDESGLAQKIVYGWEKASSEVRQAYKQFIGAVVDLVDGEMRSEEFHEVVLTVYRFFSRPIEEKDSTDRIIYDKKLELQNLVGHAIADTKLKEVASLVQKLLNLQPDNTNSAVSLERHHDVEEGLEFGVDLVFQAPTRFLVDVSLDAEDIMDFKSTISLAFQKEEYGHSEPTDHFVVEGEKFNLTWLRDACDNIVRNCNSQVSQDELALAICRVLNSEKPGEEIAGDLLDLVGDSAFETVQNLLLHRKEIVDSIHYGLSVIKSDKNASNAQSRMPSYGTQVTVQTESEKQIDKLRRKEEKRNRRGIEHAGDGDLSTLDFSSLLQASERKNLIDGMIGSGDRSIAVNALPEGTIRKYCEGYVEVIIPPKPTAPMKPGERLIEIKELDDFAQAAFRGYKSLNRIQSRIFQTVYGTNENILVCAPTGAGKTNIAMISILHEIGQHFRDGYLHKEEFKIVYVAPMKVESTQTMIRIVGLSATLPNYLEVAQFLRVNPDTGLFFFDSSYRPVPLAQQYIGISEPNFAVRNELLNDICYTKVVDSIRQGHQAMVFVHSRKDTAKTAQKLTDLARMREDLELFNNDAHPHYFFMKKEVIKSRNKDLVELFEFGMGIHHAGMLRADRALTEKLFSDGLLKVLVCTATLAWGVNLPAHTVVIKGTQIYDAKAGGWRDLGMLDVMQIFGRAGRPQFDKSGEGIIITSHDKLAYYLRLLTSQLPIESQFISSLKDNLNAEVALGTVTNVKEACAWLGYTYLFIRMRMNPLEYGIGWDEVMADPSLSSKQRSLVIDAARALDKAKMMRFDEKSGNFYCTELGRIASHFYIQYSSVETYNEMLRRHMNDSEVINMVAHSSEFENIAVREEEQNELETLARTSCPLEIKGGPSNKHGKISILIQLYISRGSIDSFSLVSDASYISASLARIIRALFEICLRRGWCEMSLFMLDYCKAVDRQIWPHQHPLRQFDRDLSAEILRKLEERGADLDHLMEMEEKDIGALIRYAPGGRLVKQYLGYFPSLQLSATVSPITRTVLKVDLVITPTFIWKDRFHGTAQRWWILVEDSENDHIYHSELLTLTKRMAKGEPYKLSFTVPIFEPHPPQYYIHAISDSWLHAESFYTITFHNLPLPEVCSSHTELLDLKPLPVSSLGNSDHEALYKFSHFNPIQTQTFHVLYHTDNNVLLGAPTGSGKTISAELAMLRLFNTQPDMKVIYIAPLKAIVRERMSDWKKRLVSQLGKKMVEMTGDYTPDLMALLSANIIISTPEKWDGISRNWHSRSYVTKVGLIILDEIHLLGADRGPILEVIVSRMRYISSQTERAVRFIGLSTALANAGDLADWLGVEEIGLFNFKPSVRPVPLEVHIQGYPGKYYCPRMNSMNKPAYAAICTHSPEKPVLIFVSSRRQTRLTALDLIQFAASDEHSRQFINMPEEALQMVLSQVSDQNLRHTLQFGIGLHHAGLNDKDRSLVEELFANNKIQILVCTSTLAWGVNLPAHLVIIKGTEYYDGKAKRYVDFPITDILQMMGRAGRPQFDQHGKAVILVHEPKKSFYKKFLYEPFPVESSLRERLHDHINAEIVSGTICNKQDAVHYLTWTYLFRRLMVNPAYYGLENVEPEFISSFLSSLVHSTFEDLEDSGCIKMNEDVVESVMLGSVASQYYLSYMTVSMFGSNIGPDTSLEVFLHVLSAAAEFDELPVRHNEEKYNEALSEKVRYPVDKNHLDDPHIKANLLFQSHFAQLELPISDYITDLKSVLDQSIRIIQAMIDICANSGWLSSSITCMHLLQMVMQGLWFDKDSSLWMLPCMNTDIITSLSKRGIYSVQQLLDIPRAALQTVTGNFPASRLQQDLQHFPHVKMKLKLQERENDGERCNILHIRLEKLNSRRHSSKAFVPRFPKIKEEQWWLVLGNTSTSELYALKRVSFSDHLVTSMKLPLTPANPQDVKLILVSDCYIGFEQEHSIK</sequence>